<keyword evidence="3" id="KW-1185">Reference proteome</keyword>
<dbReference type="InterPro" id="IPR001030">
    <property type="entry name" value="Acoase/IPM_deHydtase_lsu_aba"/>
</dbReference>
<gene>
    <name evidence="2" type="ORF">CIPAW_01G098800</name>
</gene>
<proteinExistence type="predicted"/>
<protein>
    <recommendedName>
        <fullName evidence="1">Aconitase/3-isopropylmalate dehydratase large subunit alpha/beta/alpha domain-containing protein</fullName>
    </recommendedName>
</protein>
<feature type="domain" description="Aconitase/3-isopropylmalate dehydratase large subunit alpha/beta/alpha" evidence="1">
    <location>
        <begin position="87"/>
        <end position="144"/>
    </location>
</feature>
<organism evidence="2 3">
    <name type="scientific">Carya illinoinensis</name>
    <name type="common">Pecan</name>
    <dbReference type="NCBI Taxonomy" id="32201"/>
    <lineage>
        <taxon>Eukaryota</taxon>
        <taxon>Viridiplantae</taxon>
        <taxon>Streptophyta</taxon>
        <taxon>Embryophyta</taxon>
        <taxon>Tracheophyta</taxon>
        <taxon>Spermatophyta</taxon>
        <taxon>Magnoliopsida</taxon>
        <taxon>eudicotyledons</taxon>
        <taxon>Gunneridae</taxon>
        <taxon>Pentapetalae</taxon>
        <taxon>rosids</taxon>
        <taxon>fabids</taxon>
        <taxon>Fagales</taxon>
        <taxon>Juglandaceae</taxon>
        <taxon>Carya</taxon>
    </lineage>
</organism>
<dbReference type="EMBL" id="CM031809">
    <property type="protein sequence ID" value="KAG6667402.1"/>
    <property type="molecule type" value="Genomic_DNA"/>
</dbReference>
<dbReference type="PANTHER" id="PTHR43822:SF2">
    <property type="entry name" value="HOMOACONITASE, MITOCHONDRIAL"/>
    <property type="match status" value="1"/>
</dbReference>
<name>A0A8T1RMR3_CARIL</name>
<dbReference type="Pfam" id="PF00330">
    <property type="entry name" value="Aconitase"/>
    <property type="match status" value="1"/>
</dbReference>
<sequence length="179" mass="19866">MVQIQRVLIKKIFSSSIDVSLSSKVLALRSCHKHHMMHMGIIFHTSFICWLPLKFVQLATTPTTFSGITQAKSILPSTSFHNPLAISQYLILQIIGEISLSGATYKSMEFVGTTVESLTMEERMTLCNMVIEVGAKNAVVPTDGCLCVCVRTTQLTLMYVSAMHVCANILICFRIFDSI</sequence>
<evidence type="ECO:0000259" key="1">
    <source>
        <dbReference type="Pfam" id="PF00330"/>
    </source>
</evidence>
<accession>A0A8T1RMR3</accession>
<evidence type="ECO:0000313" key="3">
    <source>
        <dbReference type="Proteomes" id="UP000811609"/>
    </source>
</evidence>
<comment type="caution">
    <text evidence="2">The sequence shown here is derived from an EMBL/GenBank/DDBJ whole genome shotgun (WGS) entry which is preliminary data.</text>
</comment>
<dbReference type="InterPro" id="IPR050067">
    <property type="entry name" value="IPM_dehydratase_rel_enz"/>
</dbReference>
<evidence type="ECO:0000313" key="2">
    <source>
        <dbReference type="EMBL" id="KAG6667402.1"/>
    </source>
</evidence>
<dbReference type="AlphaFoldDB" id="A0A8T1RMR3"/>
<dbReference type="Proteomes" id="UP000811609">
    <property type="component" value="Chromosome 1"/>
</dbReference>
<dbReference type="PANTHER" id="PTHR43822">
    <property type="entry name" value="HOMOACONITASE, MITOCHONDRIAL-RELATED"/>
    <property type="match status" value="1"/>
</dbReference>
<reference evidence="2" key="1">
    <citation type="submission" date="2020-12" db="EMBL/GenBank/DDBJ databases">
        <title>WGS assembly of Carya illinoinensis cv. Pawnee.</title>
        <authorList>
            <person name="Platts A."/>
            <person name="Shu S."/>
            <person name="Wright S."/>
            <person name="Barry K."/>
            <person name="Edger P."/>
            <person name="Pires J.C."/>
            <person name="Schmutz J."/>
        </authorList>
    </citation>
    <scope>NUCLEOTIDE SEQUENCE</scope>
    <source>
        <tissue evidence="2">Leaf</tissue>
    </source>
</reference>